<feature type="region of interest" description="Disordered" evidence="1">
    <location>
        <begin position="268"/>
        <end position="295"/>
    </location>
</feature>
<proteinExistence type="predicted"/>
<feature type="compositionally biased region" description="Basic and acidic residues" evidence="1">
    <location>
        <begin position="378"/>
        <end position="387"/>
    </location>
</feature>
<reference evidence="2 3" key="1">
    <citation type="submission" date="2019-10" db="EMBL/GenBank/DDBJ databases">
        <authorList>
            <person name="Palmer J.M."/>
        </authorList>
    </citation>
    <scope>NUCLEOTIDE SEQUENCE [LARGE SCALE GENOMIC DNA]</scope>
    <source>
        <strain evidence="2 3">TWF696</strain>
    </source>
</reference>
<feature type="region of interest" description="Disordered" evidence="1">
    <location>
        <begin position="378"/>
        <end position="448"/>
    </location>
</feature>
<name>A0AAV9U667_9PEZI</name>
<feature type="region of interest" description="Disordered" evidence="1">
    <location>
        <begin position="18"/>
        <end position="106"/>
    </location>
</feature>
<feature type="region of interest" description="Disordered" evidence="1">
    <location>
        <begin position="307"/>
        <end position="351"/>
    </location>
</feature>
<protein>
    <submittedName>
        <fullName evidence="2">Uncharacterized protein</fullName>
    </submittedName>
</protein>
<feature type="region of interest" description="Disordered" evidence="1">
    <location>
        <begin position="508"/>
        <end position="530"/>
    </location>
</feature>
<evidence type="ECO:0000313" key="2">
    <source>
        <dbReference type="EMBL" id="KAK6334030.1"/>
    </source>
</evidence>
<accession>A0AAV9U667</accession>
<feature type="compositionally biased region" description="Basic and acidic residues" evidence="1">
    <location>
        <begin position="315"/>
        <end position="335"/>
    </location>
</feature>
<feature type="compositionally biased region" description="Low complexity" evidence="1">
    <location>
        <begin position="391"/>
        <end position="414"/>
    </location>
</feature>
<gene>
    <name evidence="2" type="ORF">TWF696_002538</name>
</gene>
<organism evidence="2 3">
    <name type="scientific">Orbilia brochopaga</name>
    <dbReference type="NCBI Taxonomy" id="3140254"/>
    <lineage>
        <taxon>Eukaryota</taxon>
        <taxon>Fungi</taxon>
        <taxon>Dikarya</taxon>
        <taxon>Ascomycota</taxon>
        <taxon>Pezizomycotina</taxon>
        <taxon>Orbiliomycetes</taxon>
        <taxon>Orbiliales</taxon>
        <taxon>Orbiliaceae</taxon>
        <taxon>Orbilia</taxon>
    </lineage>
</organism>
<evidence type="ECO:0000256" key="1">
    <source>
        <dbReference type="SAM" id="MobiDB-lite"/>
    </source>
</evidence>
<feature type="compositionally biased region" description="Polar residues" evidence="1">
    <location>
        <begin position="610"/>
        <end position="627"/>
    </location>
</feature>
<dbReference type="EMBL" id="JAVHNQ010000013">
    <property type="protein sequence ID" value="KAK6334030.1"/>
    <property type="molecule type" value="Genomic_DNA"/>
</dbReference>
<dbReference type="Proteomes" id="UP001375240">
    <property type="component" value="Unassembled WGS sequence"/>
</dbReference>
<feature type="region of interest" description="Disordered" evidence="1">
    <location>
        <begin position="607"/>
        <end position="627"/>
    </location>
</feature>
<comment type="caution">
    <text evidence="2">The sequence shown here is derived from an EMBL/GenBank/DDBJ whole genome shotgun (WGS) entry which is preliminary data.</text>
</comment>
<sequence>MAVATTILIPQVAIVDVDSSRPQTPVPEHQTSAPASPDLASQPARRTPPATPRMDSLKVEDPTSWWKRRRSSSVSTVETLPVYSGPNGPAREAGGRKRSNSTTPSIVSRVPSYRTIPDDHDSTTYHIYRQGRKGAMSVHEVADKSLGLLPRATFADGTLRPLPGWWRRNCLVTHPKTARRPDHPKFDPRMAVYCVHKPVLPAFAKGAPMTLRKGPNKHSPIACRFKGNFAWRKWIFDFEDINGEGVVDERGVVAEDFPRRGRWKKVLSTKPSEVETAEAADSSEKETSKSTAKRSNCVSAKAFRLAWSQSPSQKNGEKKKVEKGKQVDHSPETVVEKPTSPPASPSETTVDIIAPVPVRPAPTIAVIKDALPAVEKKAPAVEKKEEEIPPAEETPQTSTSTPAHATTAPTASPKPATPAPATPAPATCVHTTPELRVDTSRSSTSMDASSSDKVEMIWEDKLHRQYSFTYKGITFFWKGTSTLKDEHSGAWGAMNRFNHLKLVAELPDDEPTDTLSPQTPKSPCLSPESAEKPGFLLRRRSSISSISSIFSKKSTASTKAPKKELVVATYTTLWGKRKAGRLAVDNTSIDKLAQIIAAKSPTSFVPVPQRRSSTLSSEMLSPDSLSPPSKRYHAHVFPTPRLPQFPVEVEIFEKQRLKEIVVATCIAMANSEQEKRHAAVELTMLLIEIIQNIPFS</sequence>
<evidence type="ECO:0000313" key="3">
    <source>
        <dbReference type="Proteomes" id="UP001375240"/>
    </source>
</evidence>
<keyword evidence="3" id="KW-1185">Reference proteome</keyword>
<dbReference type="AlphaFoldDB" id="A0AAV9U667"/>